<dbReference type="CDD" id="cd05688">
    <property type="entry name" value="S1_RPS1_repeat_ec3"/>
    <property type="match status" value="1"/>
</dbReference>
<dbReference type="NCBIfam" id="TIGR00717">
    <property type="entry name" value="rpsA"/>
    <property type="match status" value="1"/>
</dbReference>
<dbReference type="PIRSF" id="PIRSF002111">
    <property type="entry name" value="RpsA"/>
    <property type="match status" value="1"/>
</dbReference>
<dbReference type="InterPro" id="IPR050437">
    <property type="entry name" value="Ribos_protein_bS1-like"/>
</dbReference>
<feature type="domain" description="S1 motif" evidence="8">
    <location>
        <begin position="378"/>
        <end position="448"/>
    </location>
</feature>
<dbReference type="PRINTS" id="PR00681">
    <property type="entry name" value="RIBOSOMALS1"/>
</dbReference>
<gene>
    <name evidence="9" type="ORF">IRI77_17205</name>
</gene>
<dbReference type="AlphaFoldDB" id="A0A7S7SP43"/>
<dbReference type="CDD" id="cd05687">
    <property type="entry name" value="S1_RPS1_repeat_ec1_hs1"/>
    <property type="match status" value="1"/>
</dbReference>
<organism evidence="9 10">
    <name type="scientific">Paludibaculum fermentans</name>
    <dbReference type="NCBI Taxonomy" id="1473598"/>
    <lineage>
        <taxon>Bacteria</taxon>
        <taxon>Pseudomonadati</taxon>
        <taxon>Acidobacteriota</taxon>
        <taxon>Terriglobia</taxon>
        <taxon>Bryobacterales</taxon>
        <taxon>Bryobacteraceae</taxon>
        <taxon>Paludibaculum</taxon>
    </lineage>
</organism>
<dbReference type="KEGG" id="pfer:IRI77_17205"/>
<evidence type="ECO:0000256" key="2">
    <source>
        <dbReference type="ARBA" id="ARBA00022737"/>
    </source>
</evidence>
<keyword evidence="3 6" id="KW-0694">RNA-binding</keyword>
<dbReference type="SUPFAM" id="SSF50249">
    <property type="entry name" value="Nucleic acid-binding proteins"/>
    <property type="match status" value="6"/>
</dbReference>
<dbReference type="PROSITE" id="PS50126">
    <property type="entry name" value="S1"/>
    <property type="match status" value="6"/>
</dbReference>
<dbReference type="NCBIfam" id="NF004952">
    <property type="entry name" value="PRK06299.1-2"/>
    <property type="match status" value="1"/>
</dbReference>
<keyword evidence="4 6" id="KW-0689">Ribosomal protein</keyword>
<dbReference type="InterPro" id="IPR035104">
    <property type="entry name" value="Ribosomal_protein_S1-like"/>
</dbReference>
<comment type="function">
    <text evidence="6">Binds mRNA; thus facilitating recognition of the initiation point. It is needed to translate mRNA with a short Shine-Dalgarno (SD) purine-rich sequence.</text>
</comment>
<dbReference type="PANTHER" id="PTHR10724:SF7">
    <property type="entry name" value="SMALL RIBOSOMAL SUBUNIT PROTEIN BS1C"/>
    <property type="match status" value="1"/>
</dbReference>
<dbReference type="Gene3D" id="2.40.50.140">
    <property type="entry name" value="Nucleic acid-binding proteins"/>
    <property type="match status" value="6"/>
</dbReference>
<dbReference type="PANTHER" id="PTHR10724">
    <property type="entry name" value="30S RIBOSOMAL PROTEIN S1"/>
    <property type="match status" value="1"/>
</dbReference>
<feature type="region of interest" description="Disordered" evidence="7">
    <location>
        <begin position="544"/>
        <end position="587"/>
    </location>
</feature>
<dbReference type="InterPro" id="IPR012340">
    <property type="entry name" value="NA-bd_OB-fold"/>
</dbReference>
<keyword evidence="10" id="KW-1185">Reference proteome</keyword>
<comment type="similarity">
    <text evidence="1 6">Belongs to the bacterial ribosomal protein bS1 family.</text>
</comment>
<evidence type="ECO:0000256" key="3">
    <source>
        <dbReference type="ARBA" id="ARBA00022884"/>
    </source>
</evidence>
<dbReference type="RefSeq" id="WP_194453267.1">
    <property type="nucleotide sequence ID" value="NZ_CP063849.1"/>
</dbReference>
<dbReference type="SMART" id="SM00316">
    <property type="entry name" value="S1"/>
    <property type="match status" value="6"/>
</dbReference>
<evidence type="ECO:0000313" key="9">
    <source>
        <dbReference type="EMBL" id="QOY91613.1"/>
    </source>
</evidence>
<dbReference type="Pfam" id="PF00575">
    <property type="entry name" value="S1"/>
    <property type="match status" value="5"/>
</dbReference>
<dbReference type="GO" id="GO:0022627">
    <property type="term" value="C:cytosolic small ribosomal subunit"/>
    <property type="evidence" value="ECO:0007669"/>
    <property type="project" value="TreeGrafter"/>
</dbReference>
<sequence>MTSNQDDRPAEIPAGGEESYEQLLDDYSHLAPPAEGEVLMGHVLQITPQGVIVDVGLKQEGCVPLEQVSTPDGQIVVQPGDTIEVMVDRRREMEGYIALSHERASRIRAWDTLEKAFRESLMMSGRVLGRVKGGLSVDVGVVAFMPSTQVDVRPMHNLDAFIGQDIVVKVVKLNRRRNNVVVSRKAAMEDELTVRKTSLLDHIHEGDLITGVVKNLTDYGAFVDLGGIDGLLHVSDMSHGRVAHPSSVLQVGQEITVKVLKFDNDKERISLGLKQVQPDPWETIHDRYADGMKVVGRVVSVTDYGSFVELEPGVEGLIHISEMTWSRRMKHPSKVVRVGDNVESVVLEVKPKERRISLGIKQLEPDPWTTVDTRYAIGSVVEGRVRKLSDFGAFIEIEEGIDGLVHISDLSWTKRVQHPSELLKKGQVVQAVILNIDSGNRRLSLGIKQLQPDAWETFFQSHVVGDIVKGKPSRAVNFGVFVELAPGVEGLCHNTEIPPELREQNPPLPLNEELSFKIIKMNEAEKRIGLTVVSLEAEKERQRLEDYQRQATEATHQIEEALTPAEPEVEAPAESETTPKSEGASQE</sequence>
<evidence type="ECO:0000256" key="7">
    <source>
        <dbReference type="SAM" id="MobiDB-lite"/>
    </source>
</evidence>
<reference evidence="9 10" key="1">
    <citation type="submission" date="2020-10" db="EMBL/GenBank/DDBJ databases">
        <title>Complete genome sequence of Paludibaculum fermentans P105T, a facultatively anaerobic acidobacterium capable of dissimilatory Fe(III) reduction.</title>
        <authorList>
            <person name="Dedysh S.N."/>
            <person name="Beletsky A.V."/>
            <person name="Kulichevskaya I.S."/>
            <person name="Mardanov A.V."/>
            <person name="Ravin N.V."/>
        </authorList>
    </citation>
    <scope>NUCLEOTIDE SEQUENCE [LARGE SCALE GENOMIC DNA]</scope>
    <source>
        <strain evidence="9 10">P105</strain>
    </source>
</reference>
<evidence type="ECO:0000313" key="10">
    <source>
        <dbReference type="Proteomes" id="UP000593892"/>
    </source>
</evidence>
<dbReference type="Proteomes" id="UP000593892">
    <property type="component" value="Chromosome"/>
</dbReference>
<dbReference type="InterPro" id="IPR000110">
    <property type="entry name" value="Ribosomal_bS1"/>
</dbReference>
<dbReference type="FunFam" id="2.40.50.140:FF:000018">
    <property type="entry name" value="30S ribosomal protein S1"/>
    <property type="match status" value="1"/>
</dbReference>
<feature type="domain" description="S1 motif" evidence="8">
    <location>
        <begin position="465"/>
        <end position="533"/>
    </location>
</feature>
<accession>A0A7S7SP43</accession>
<evidence type="ECO:0000259" key="8">
    <source>
        <dbReference type="PROSITE" id="PS50126"/>
    </source>
</evidence>
<dbReference type="InterPro" id="IPR003029">
    <property type="entry name" value="S1_domain"/>
</dbReference>
<evidence type="ECO:0000256" key="1">
    <source>
        <dbReference type="ARBA" id="ARBA00006767"/>
    </source>
</evidence>
<name>A0A7S7SP43_PALFE</name>
<feature type="domain" description="S1 motif" evidence="8">
    <location>
        <begin position="291"/>
        <end position="361"/>
    </location>
</feature>
<keyword evidence="5 6" id="KW-0687">Ribonucleoprotein</keyword>
<dbReference type="EMBL" id="CP063849">
    <property type="protein sequence ID" value="QOY91613.1"/>
    <property type="molecule type" value="Genomic_DNA"/>
</dbReference>
<feature type="domain" description="S1 motif" evidence="8">
    <location>
        <begin position="36"/>
        <end position="102"/>
    </location>
</feature>
<dbReference type="GO" id="GO:0003735">
    <property type="term" value="F:structural constituent of ribosome"/>
    <property type="evidence" value="ECO:0007669"/>
    <property type="project" value="InterPro"/>
</dbReference>
<proteinExistence type="inferred from homology"/>
<evidence type="ECO:0000256" key="5">
    <source>
        <dbReference type="ARBA" id="ARBA00023274"/>
    </source>
</evidence>
<feature type="domain" description="S1 motif" evidence="8">
    <location>
        <begin position="206"/>
        <end position="274"/>
    </location>
</feature>
<evidence type="ECO:0000256" key="4">
    <source>
        <dbReference type="ARBA" id="ARBA00022980"/>
    </source>
</evidence>
<dbReference type="CDD" id="cd04465">
    <property type="entry name" value="S1_RPS1_repeat_ec2_hs2"/>
    <property type="match status" value="1"/>
</dbReference>
<keyword evidence="2" id="KW-0677">Repeat</keyword>
<feature type="domain" description="S1 motif" evidence="8">
    <location>
        <begin position="120"/>
        <end position="185"/>
    </location>
</feature>
<protein>
    <recommendedName>
        <fullName evidence="6">30S ribosomal protein S1</fullName>
    </recommendedName>
</protein>
<dbReference type="GO" id="GO:0003729">
    <property type="term" value="F:mRNA binding"/>
    <property type="evidence" value="ECO:0007669"/>
    <property type="project" value="TreeGrafter"/>
</dbReference>
<evidence type="ECO:0000256" key="6">
    <source>
        <dbReference type="PIRNR" id="PIRNR002111"/>
    </source>
</evidence>
<dbReference type="FunFam" id="2.40.50.140:FF:000011">
    <property type="entry name" value="30S ribosomal protein S1"/>
    <property type="match status" value="2"/>
</dbReference>
<dbReference type="GO" id="GO:0006412">
    <property type="term" value="P:translation"/>
    <property type="evidence" value="ECO:0007669"/>
    <property type="project" value="InterPro"/>
</dbReference>